<keyword evidence="9" id="KW-0418">Kinase</keyword>
<keyword evidence="10" id="KW-0067">ATP-binding</keyword>
<dbReference type="EMBL" id="CP011232">
    <property type="protein sequence ID" value="AKI97447.1"/>
    <property type="molecule type" value="Genomic_DNA"/>
</dbReference>
<keyword evidence="6" id="KW-0808">Transferase</keyword>
<dbReference type="SUPFAM" id="SSF47384">
    <property type="entry name" value="Homodimeric domain of signal transducing histidine kinase"/>
    <property type="match status" value="1"/>
</dbReference>
<keyword evidence="8" id="KW-0547">Nucleotide-binding</keyword>
<feature type="domain" description="HAMP" evidence="20">
    <location>
        <begin position="262"/>
        <end position="313"/>
    </location>
</feature>
<dbReference type="Pfam" id="PF00512">
    <property type="entry name" value="HisKA"/>
    <property type="match status" value="1"/>
</dbReference>
<dbReference type="PANTHER" id="PTHR45339:SF1">
    <property type="entry name" value="HYBRID SIGNAL TRANSDUCTION HISTIDINE KINASE J"/>
    <property type="match status" value="1"/>
</dbReference>
<evidence type="ECO:0000256" key="17">
    <source>
        <dbReference type="SAM" id="Phobius"/>
    </source>
</evidence>
<name>A0A0G2Z7C8_9BACT</name>
<dbReference type="Gene3D" id="1.10.287.130">
    <property type="match status" value="1"/>
</dbReference>
<evidence type="ECO:0000256" key="2">
    <source>
        <dbReference type="ARBA" id="ARBA00004651"/>
    </source>
</evidence>
<gene>
    <name evidence="22" type="ORF">IX53_06020</name>
</gene>
<evidence type="ECO:0000259" key="18">
    <source>
        <dbReference type="PROSITE" id="PS50109"/>
    </source>
</evidence>
<feature type="modified residue" description="Phosphohistidine" evidence="14">
    <location>
        <position position="883"/>
    </location>
</feature>
<dbReference type="OrthoDB" id="112712at2"/>
<evidence type="ECO:0000256" key="9">
    <source>
        <dbReference type="ARBA" id="ARBA00022777"/>
    </source>
</evidence>
<dbReference type="FunFam" id="1.10.287.130:FF:000004">
    <property type="entry name" value="Ethylene receptor 1"/>
    <property type="match status" value="1"/>
</dbReference>
<dbReference type="EC" id="2.7.13.3" evidence="3"/>
<dbReference type="Pfam" id="PF00072">
    <property type="entry name" value="Response_reg"/>
    <property type="match status" value="1"/>
</dbReference>
<dbReference type="InterPro" id="IPR005467">
    <property type="entry name" value="His_kinase_dom"/>
</dbReference>
<dbReference type="InterPro" id="IPR036097">
    <property type="entry name" value="HisK_dim/P_sf"/>
</dbReference>
<keyword evidence="23" id="KW-1185">Reference proteome</keyword>
<keyword evidence="4" id="KW-1003">Cell membrane</keyword>
<dbReference type="SMART" id="SM00388">
    <property type="entry name" value="HisKA"/>
    <property type="match status" value="1"/>
</dbReference>
<dbReference type="InterPro" id="IPR003594">
    <property type="entry name" value="HATPase_dom"/>
</dbReference>
<keyword evidence="12" id="KW-0902">Two-component regulatory system</keyword>
<dbReference type="PROSITE" id="PS50110">
    <property type="entry name" value="RESPONSE_REGULATORY"/>
    <property type="match status" value="1"/>
</dbReference>
<evidence type="ECO:0000256" key="14">
    <source>
        <dbReference type="PROSITE-ProRule" id="PRU00110"/>
    </source>
</evidence>
<evidence type="ECO:0000256" key="4">
    <source>
        <dbReference type="ARBA" id="ARBA00022475"/>
    </source>
</evidence>
<keyword evidence="7 17" id="KW-0812">Transmembrane</keyword>
<evidence type="ECO:0000256" key="13">
    <source>
        <dbReference type="ARBA" id="ARBA00023136"/>
    </source>
</evidence>
<keyword evidence="11 17" id="KW-1133">Transmembrane helix</keyword>
<dbReference type="PROSITE" id="PS50885">
    <property type="entry name" value="HAMP"/>
    <property type="match status" value="1"/>
</dbReference>
<evidence type="ECO:0000256" key="8">
    <source>
        <dbReference type="ARBA" id="ARBA00022741"/>
    </source>
</evidence>
<dbReference type="CDD" id="cd16922">
    <property type="entry name" value="HATPase_EvgS-ArcB-TorS-like"/>
    <property type="match status" value="1"/>
</dbReference>
<sequence length="932" mass="107506">MRKLSRKVSVQFFLFILFVLVFIGVFTFLSFMKASREEYTNYLEAKKQDIYSWFIDYKKSLRDNLQFFLENGRLLPGIQLLIEYRSKGTVTYKNDVNFPLDYESLEKLNNTFYAHNGELFYLYIAEYGERKFLIASKIGPDIVEELSNSLGKDALVFIYKDGFYIIPEEFKELEIYPPVVKKLYENSNERPVGYDSTNNWIDRLLPGENYLVDKVDLVGAEVYILQSQKLLTIFQKRFAYMMFIVTAGVLLFSYIFSTTLNAYISRALKSIIEGFESIKQGKFKKVNLKSRDELQIIAQELNETMEFIKNTLEKLRLSNEQLKKASKEAQQANRMKSEFLANMSHEMRTPMNAILGFTELLMSDETNTEKRKYLSTIYKSGEHLLNLINDVLDLSKIESGKFEIIKVPYSPRELLKDLVETYIPLASSKELHLAYNADESLPEYLLGDEFRIRQILTNLISNSIKFTEKGYVTIRAVDRVEAVDFVVKDTGIGIPAKDLERIFEPFTQLDGTMSRKYGGTGLGLTITKRLVELLGGRLFIKSEPGSGTEVTVRFKKEIPTIVDSREQMNIEEDSPFLLLVTQDNELLENFGSTFTRHGIKYRYTNDLELAKLLLNNQNFSLVILDICTIDNKERAKELLGELNVPFIILAENEKSYPEFESHIITKPVLEDRLINRIYNVVEKSRKALFERKARILVVEDNEANRLLFKKVLEKAGHMVEVAENGKVAIEKVKNGIFDIVFMDMQMPVMDGYTATRKIRELGIKIPIIALTAHTMRGDEEKALKAGCNGYLGKPVKRKEILDTVYRFLMPDESNHPDEKIEKNGGLHGYSSDRITRFARKMGLSLEEASTMFQEYGKFIEERIDYILKKLEDKDFEAIAREGHSLKGSGTMYSVEEISELGLEIEEFAKAGKIDLLLSRVEELKKLKKKLWN</sequence>
<dbReference type="SUPFAM" id="SSF55874">
    <property type="entry name" value="ATPase domain of HSP90 chaperone/DNA topoisomerase II/histidine kinase"/>
    <property type="match status" value="1"/>
</dbReference>
<evidence type="ECO:0000256" key="11">
    <source>
        <dbReference type="ARBA" id="ARBA00022989"/>
    </source>
</evidence>
<dbReference type="CDD" id="cd17546">
    <property type="entry name" value="REC_hyHK_CKI1_RcsC-like"/>
    <property type="match status" value="1"/>
</dbReference>
<dbReference type="InterPro" id="IPR004358">
    <property type="entry name" value="Sig_transdc_His_kin-like_C"/>
</dbReference>
<comment type="subcellular location">
    <subcellularLocation>
        <location evidence="2">Cell membrane</location>
        <topology evidence="2">Multi-pass membrane protein</topology>
    </subcellularLocation>
</comment>
<reference evidence="22 23" key="1">
    <citation type="submission" date="2015-04" db="EMBL/GenBank/DDBJ databases">
        <title>Complete Genome Sequence of Kosmotoga pacifica SLHLJ1.</title>
        <authorList>
            <person name="Jiang L.J."/>
            <person name="Shao Z.Z."/>
            <person name="Jebbar M."/>
        </authorList>
    </citation>
    <scope>NUCLEOTIDE SEQUENCE [LARGE SCALE GENOMIC DNA]</scope>
    <source>
        <strain evidence="22 23">SLHLJ1</strain>
    </source>
</reference>
<evidence type="ECO:0000259" key="19">
    <source>
        <dbReference type="PROSITE" id="PS50110"/>
    </source>
</evidence>
<feature type="transmembrane region" description="Helical" evidence="17">
    <location>
        <begin position="12"/>
        <end position="32"/>
    </location>
</feature>
<dbReference type="AlphaFoldDB" id="A0A0G2Z7C8"/>
<dbReference type="InterPro" id="IPR003660">
    <property type="entry name" value="HAMP_dom"/>
</dbReference>
<evidence type="ECO:0000256" key="7">
    <source>
        <dbReference type="ARBA" id="ARBA00022692"/>
    </source>
</evidence>
<feature type="domain" description="HPt" evidence="21">
    <location>
        <begin position="844"/>
        <end position="932"/>
    </location>
</feature>
<dbReference type="InterPro" id="IPR036641">
    <property type="entry name" value="HPT_dom_sf"/>
</dbReference>
<dbReference type="InterPro" id="IPR036890">
    <property type="entry name" value="HATPase_C_sf"/>
</dbReference>
<dbReference type="Gene3D" id="6.10.340.10">
    <property type="match status" value="1"/>
</dbReference>
<evidence type="ECO:0000259" key="21">
    <source>
        <dbReference type="PROSITE" id="PS50894"/>
    </source>
</evidence>
<dbReference type="InterPro" id="IPR001789">
    <property type="entry name" value="Sig_transdc_resp-reg_receiver"/>
</dbReference>
<dbReference type="InterPro" id="IPR011006">
    <property type="entry name" value="CheY-like_superfamily"/>
</dbReference>
<feature type="domain" description="Histidine kinase" evidence="18">
    <location>
        <begin position="342"/>
        <end position="558"/>
    </location>
</feature>
<dbReference type="STRING" id="1330330.IX53_06020"/>
<evidence type="ECO:0000259" key="20">
    <source>
        <dbReference type="PROSITE" id="PS50885"/>
    </source>
</evidence>
<dbReference type="InterPro" id="IPR008207">
    <property type="entry name" value="Sig_transdc_His_kin_Hpt_dom"/>
</dbReference>
<dbReference type="Gene3D" id="3.40.50.2300">
    <property type="match status" value="1"/>
</dbReference>
<dbReference type="InterPro" id="IPR003661">
    <property type="entry name" value="HisK_dim/P_dom"/>
</dbReference>
<protein>
    <recommendedName>
        <fullName evidence="3">histidine kinase</fullName>
        <ecNumber evidence="3">2.7.13.3</ecNumber>
    </recommendedName>
</protein>
<dbReference type="SUPFAM" id="SSF52172">
    <property type="entry name" value="CheY-like"/>
    <property type="match status" value="2"/>
</dbReference>
<evidence type="ECO:0000256" key="10">
    <source>
        <dbReference type="ARBA" id="ARBA00022840"/>
    </source>
</evidence>
<dbReference type="RefSeq" id="WP_047754581.1">
    <property type="nucleotide sequence ID" value="NZ_CAJUHA010000011.1"/>
</dbReference>
<dbReference type="PANTHER" id="PTHR45339">
    <property type="entry name" value="HYBRID SIGNAL TRANSDUCTION HISTIDINE KINASE J"/>
    <property type="match status" value="1"/>
</dbReference>
<feature type="domain" description="Response regulatory" evidence="19">
    <location>
        <begin position="694"/>
        <end position="808"/>
    </location>
</feature>
<dbReference type="FunFam" id="3.30.565.10:FF:000010">
    <property type="entry name" value="Sensor histidine kinase RcsC"/>
    <property type="match status" value="1"/>
</dbReference>
<dbReference type="Gene3D" id="3.30.565.10">
    <property type="entry name" value="Histidine kinase-like ATPase, C-terminal domain"/>
    <property type="match status" value="1"/>
</dbReference>
<accession>A0A0G2Z7C8</accession>
<dbReference type="GO" id="GO:0000155">
    <property type="term" value="F:phosphorelay sensor kinase activity"/>
    <property type="evidence" value="ECO:0007669"/>
    <property type="project" value="InterPro"/>
</dbReference>
<dbReference type="PATRIC" id="fig|1330330.3.peg.1219"/>
<dbReference type="SUPFAM" id="SSF47226">
    <property type="entry name" value="Histidine-containing phosphotransfer domain, HPT domain"/>
    <property type="match status" value="1"/>
</dbReference>
<dbReference type="PROSITE" id="PS50109">
    <property type="entry name" value="HIS_KIN"/>
    <property type="match status" value="1"/>
</dbReference>
<dbReference type="SMART" id="SM00448">
    <property type="entry name" value="REC"/>
    <property type="match status" value="1"/>
</dbReference>
<evidence type="ECO:0000256" key="3">
    <source>
        <dbReference type="ARBA" id="ARBA00012438"/>
    </source>
</evidence>
<keyword evidence="13 17" id="KW-0472">Membrane</keyword>
<dbReference type="Pfam" id="PF02518">
    <property type="entry name" value="HATPase_c"/>
    <property type="match status" value="1"/>
</dbReference>
<evidence type="ECO:0000256" key="1">
    <source>
        <dbReference type="ARBA" id="ARBA00000085"/>
    </source>
</evidence>
<feature type="coiled-coil region" evidence="16">
    <location>
        <begin position="291"/>
        <end position="342"/>
    </location>
</feature>
<feature type="transmembrane region" description="Helical" evidence="17">
    <location>
        <begin position="238"/>
        <end position="256"/>
    </location>
</feature>
<dbReference type="SMART" id="SM00387">
    <property type="entry name" value="HATPase_c"/>
    <property type="match status" value="1"/>
</dbReference>
<organism evidence="22 23">
    <name type="scientific">Kosmotoga pacifica</name>
    <dbReference type="NCBI Taxonomy" id="1330330"/>
    <lineage>
        <taxon>Bacteria</taxon>
        <taxon>Thermotogati</taxon>
        <taxon>Thermotogota</taxon>
        <taxon>Thermotogae</taxon>
        <taxon>Kosmotogales</taxon>
        <taxon>Kosmotogaceae</taxon>
        <taxon>Kosmotoga</taxon>
    </lineage>
</organism>
<evidence type="ECO:0000256" key="6">
    <source>
        <dbReference type="ARBA" id="ARBA00022679"/>
    </source>
</evidence>
<dbReference type="KEGG" id="kpf:IX53_06020"/>
<dbReference type="CDD" id="cd00082">
    <property type="entry name" value="HisKA"/>
    <property type="match status" value="1"/>
</dbReference>
<evidence type="ECO:0000313" key="23">
    <source>
        <dbReference type="Proteomes" id="UP000035159"/>
    </source>
</evidence>
<keyword evidence="16" id="KW-0175">Coiled coil</keyword>
<dbReference type="PROSITE" id="PS50894">
    <property type="entry name" value="HPT"/>
    <property type="match status" value="1"/>
</dbReference>
<dbReference type="CDD" id="cd00088">
    <property type="entry name" value="HPT"/>
    <property type="match status" value="1"/>
</dbReference>
<feature type="modified residue" description="4-aspartylphosphate" evidence="15">
    <location>
        <position position="743"/>
    </location>
</feature>
<dbReference type="PRINTS" id="PR00344">
    <property type="entry name" value="BCTRLSENSOR"/>
</dbReference>
<dbReference type="GO" id="GO:0005886">
    <property type="term" value="C:plasma membrane"/>
    <property type="evidence" value="ECO:0007669"/>
    <property type="project" value="UniProtKB-SubCell"/>
</dbReference>
<dbReference type="Proteomes" id="UP000035159">
    <property type="component" value="Chromosome"/>
</dbReference>
<evidence type="ECO:0000313" key="22">
    <source>
        <dbReference type="EMBL" id="AKI97447.1"/>
    </source>
</evidence>
<evidence type="ECO:0000256" key="12">
    <source>
        <dbReference type="ARBA" id="ARBA00023012"/>
    </source>
</evidence>
<dbReference type="Pfam" id="PF01627">
    <property type="entry name" value="Hpt"/>
    <property type="match status" value="1"/>
</dbReference>
<dbReference type="GO" id="GO:0005524">
    <property type="term" value="F:ATP binding"/>
    <property type="evidence" value="ECO:0007669"/>
    <property type="project" value="UniProtKB-KW"/>
</dbReference>
<proteinExistence type="predicted"/>
<comment type="catalytic activity">
    <reaction evidence="1">
        <text>ATP + protein L-histidine = ADP + protein N-phospho-L-histidine.</text>
        <dbReference type="EC" id="2.7.13.3"/>
    </reaction>
</comment>
<evidence type="ECO:0000256" key="5">
    <source>
        <dbReference type="ARBA" id="ARBA00022553"/>
    </source>
</evidence>
<keyword evidence="5 15" id="KW-0597">Phosphoprotein</keyword>
<evidence type="ECO:0000256" key="15">
    <source>
        <dbReference type="PROSITE-ProRule" id="PRU00169"/>
    </source>
</evidence>
<dbReference type="Gene3D" id="1.20.120.160">
    <property type="entry name" value="HPT domain"/>
    <property type="match status" value="1"/>
</dbReference>
<evidence type="ECO:0000256" key="16">
    <source>
        <dbReference type="SAM" id="Coils"/>
    </source>
</evidence>